<sequence length="75" mass="8431">MSGSPNPLSNFTFDLPVYMLFESSCGYLVFRAHDVYNVERNYVAIEDCMSSFCDEEALKYLTADGNGMFDKSSSC</sequence>
<reference evidence="2" key="1">
    <citation type="journal article" date="2017" name="Front. Plant Sci.">
        <title>Climate Clever Clovers: New Paradigm to Reduce the Environmental Footprint of Ruminants by Breeding Low Methanogenic Forages Utilizing Haplotype Variation.</title>
        <authorList>
            <person name="Kaur P."/>
            <person name="Appels R."/>
            <person name="Bayer P.E."/>
            <person name="Keeble-Gagnere G."/>
            <person name="Wang J."/>
            <person name="Hirakawa H."/>
            <person name="Shirasawa K."/>
            <person name="Vercoe P."/>
            <person name="Stefanova K."/>
            <person name="Durmic Z."/>
            <person name="Nichols P."/>
            <person name="Revell C."/>
            <person name="Isobe S.N."/>
            <person name="Edwards D."/>
            <person name="Erskine W."/>
        </authorList>
    </citation>
    <scope>NUCLEOTIDE SEQUENCE [LARGE SCALE GENOMIC DNA]</scope>
    <source>
        <strain evidence="2">cv. Daliak</strain>
    </source>
</reference>
<dbReference type="Proteomes" id="UP000242715">
    <property type="component" value="Unassembled WGS sequence"/>
</dbReference>
<evidence type="ECO:0000313" key="2">
    <source>
        <dbReference type="Proteomes" id="UP000242715"/>
    </source>
</evidence>
<dbReference type="EMBL" id="DF974352">
    <property type="protein sequence ID" value="GAU47833.1"/>
    <property type="molecule type" value="Genomic_DNA"/>
</dbReference>
<organism evidence="1 2">
    <name type="scientific">Trifolium subterraneum</name>
    <name type="common">Subterranean clover</name>
    <dbReference type="NCBI Taxonomy" id="3900"/>
    <lineage>
        <taxon>Eukaryota</taxon>
        <taxon>Viridiplantae</taxon>
        <taxon>Streptophyta</taxon>
        <taxon>Embryophyta</taxon>
        <taxon>Tracheophyta</taxon>
        <taxon>Spermatophyta</taxon>
        <taxon>Magnoliopsida</taxon>
        <taxon>eudicotyledons</taxon>
        <taxon>Gunneridae</taxon>
        <taxon>Pentapetalae</taxon>
        <taxon>rosids</taxon>
        <taxon>fabids</taxon>
        <taxon>Fabales</taxon>
        <taxon>Fabaceae</taxon>
        <taxon>Papilionoideae</taxon>
        <taxon>50 kb inversion clade</taxon>
        <taxon>NPAAA clade</taxon>
        <taxon>Hologalegina</taxon>
        <taxon>IRL clade</taxon>
        <taxon>Trifolieae</taxon>
        <taxon>Trifolium</taxon>
    </lineage>
</organism>
<gene>
    <name evidence="1" type="ORF">TSUD_306440</name>
</gene>
<dbReference type="AlphaFoldDB" id="A0A2Z6P051"/>
<protein>
    <submittedName>
        <fullName evidence="1">Uncharacterized protein</fullName>
    </submittedName>
</protein>
<dbReference type="OrthoDB" id="10407861at2759"/>
<name>A0A2Z6P051_TRISU</name>
<accession>A0A2Z6P051</accession>
<keyword evidence="2" id="KW-1185">Reference proteome</keyword>
<evidence type="ECO:0000313" key="1">
    <source>
        <dbReference type="EMBL" id="GAU47833.1"/>
    </source>
</evidence>
<proteinExistence type="predicted"/>